<dbReference type="Proteomes" id="UP000255108">
    <property type="component" value="Unassembled WGS sequence"/>
</dbReference>
<dbReference type="PANTHER" id="PTHR43968">
    <property type="match status" value="1"/>
</dbReference>
<dbReference type="CDD" id="cd03205">
    <property type="entry name" value="GST_C_6"/>
    <property type="match status" value="1"/>
</dbReference>
<sequence>MKLITSYTSPFGRKVRIVLAEKRIECQLIEDNPWVAESSVSALNPLGKVPILLLDDGRTLYDSRVIVDFLDHSSPVGKLIPSDHRQAISIKRREALADGISDAAVLIRQERSRQPHMQSTEWIEHQQAKIERGLEHIAGELDEKKWWGGDLFSLADVALGCTLAYLDFRLPELGWQSRYPNLQKFYSKLEERPSFTETAPPMI</sequence>
<dbReference type="InterPro" id="IPR050983">
    <property type="entry name" value="GST_Omega/HSP26"/>
</dbReference>
<dbReference type="GO" id="GO:0005737">
    <property type="term" value="C:cytoplasm"/>
    <property type="evidence" value="ECO:0007669"/>
    <property type="project" value="TreeGrafter"/>
</dbReference>
<reference evidence="3 5" key="1">
    <citation type="submission" date="2018-06" db="EMBL/GenBank/DDBJ databases">
        <authorList>
            <consortium name="Pathogen Informatics"/>
            <person name="Doyle S."/>
        </authorList>
    </citation>
    <scope>NUCLEOTIDE SEQUENCE [LARGE SCALE GENOMIC DNA]</scope>
    <source>
        <strain evidence="3 5">NCTC11159</strain>
    </source>
</reference>
<gene>
    <name evidence="3" type="primary">sspA_3</name>
    <name evidence="4" type="ORF">EV682_104112</name>
    <name evidence="3" type="ORF">NCTC11159_04018</name>
</gene>
<dbReference type="SFLD" id="SFLDG00358">
    <property type="entry name" value="Main_(cytGST)"/>
    <property type="match status" value="1"/>
</dbReference>
<evidence type="ECO:0000313" key="4">
    <source>
        <dbReference type="EMBL" id="TCU87945.1"/>
    </source>
</evidence>
<dbReference type="Pfam" id="PF13409">
    <property type="entry name" value="GST_N_2"/>
    <property type="match status" value="1"/>
</dbReference>
<dbReference type="SUPFAM" id="SSF47616">
    <property type="entry name" value="GST C-terminal domain-like"/>
    <property type="match status" value="1"/>
</dbReference>
<dbReference type="InterPro" id="IPR040079">
    <property type="entry name" value="Glutathione_S-Trfase"/>
</dbReference>
<dbReference type="InterPro" id="IPR036249">
    <property type="entry name" value="Thioredoxin-like_sf"/>
</dbReference>
<dbReference type="PANTHER" id="PTHR43968:SF6">
    <property type="entry name" value="GLUTATHIONE S-TRANSFERASE OMEGA"/>
    <property type="match status" value="1"/>
</dbReference>
<dbReference type="InterPro" id="IPR010987">
    <property type="entry name" value="Glutathione-S-Trfase_C-like"/>
</dbReference>
<dbReference type="OrthoDB" id="8634103at2"/>
<dbReference type="AlphaFoldDB" id="A0A377SYP0"/>
<dbReference type="Proteomes" id="UP000295794">
    <property type="component" value="Unassembled WGS sequence"/>
</dbReference>
<accession>A0A377SYP0</accession>
<proteinExistence type="predicted"/>
<evidence type="ECO:0000259" key="1">
    <source>
        <dbReference type="PROSITE" id="PS50404"/>
    </source>
</evidence>
<evidence type="ECO:0000259" key="2">
    <source>
        <dbReference type="PROSITE" id="PS50405"/>
    </source>
</evidence>
<dbReference type="InterPro" id="IPR004045">
    <property type="entry name" value="Glutathione_S-Trfase_N"/>
</dbReference>
<dbReference type="Gene3D" id="1.20.1050.10">
    <property type="match status" value="1"/>
</dbReference>
<dbReference type="RefSeq" id="WP_115229475.1">
    <property type="nucleotide sequence ID" value="NZ_CAWOLO010000004.1"/>
</dbReference>
<feature type="domain" description="GST C-terminal" evidence="2">
    <location>
        <begin position="83"/>
        <end position="203"/>
    </location>
</feature>
<organism evidence="3 5">
    <name type="scientific">Iodobacter fluviatilis</name>
    <dbReference type="NCBI Taxonomy" id="537"/>
    <lineage>
        <taxon>Bacteria</taxon>
        <taxon>Pseudomonadati</taxon>
        <taxon>Pseudomonadota</taxon>
        <taxon>Betaproteobacteria</taxon>
        <taxon>Neisseriales</taxon>
        <taxon>Chitinibacteraceae</taxon>
        <taxon>Iodobacter</taxon>
    </lineage>
</organism>
<dbReference type="SFLD" id="SFLDS00019">
    <property type="entry name" value="Glutathione_Transferase_(cytos"/>
    <property type="match status" value="1"/>
</dbReference>
<keyword evidence="6" id="KW-1185">Reference proteome</keyword>
<dbReference type="InterPro" id="IPR036282">
    <property type="entry name" value="Glutathione-S-Trfase_C_sf"/>
</dbReference>
<dbReference type="Pfam" id="PF13410">
    <property type="entry name" value="GST_C_2"/>
    <property type="match status" value="1"/>
</dbReference>
<dbReference type="EMBL" id="SMBT01000004">
    <property type="protein sequence ID" value="TCU87945.1"/>
    <property type="molecule type" value="Genomic_DNA"/>
</dbReference>
<feature type="domain" description="GST N-terminal" evidence="1">
    <location>
        <begin position="1"/>
        <end position="78"/>
    </location>
</feature>
<dbReference type="SUPFAM" id="SSF52833">
    <property type="entry name" value="Thioredoxin-like"/>
    <property type="match status" value="1"/>
</dbReference>
<dbReference type="PROSITE" id="PS50404">
    <property type="entry name" value="GST_NTER"/>
    <property type="match status" value="1"/>
</dbReference>
<protein>
    <submittedName>
        <fullName evidence="4">Glutathione S-transferase</fullName>
    </submittedName>
    <submittedName>
        <fullName evidence="3">Stringent starvation protein A homolog</fullName>
    </submittedName>
</protein>
<name>A0A377SYP0_9NEIS</name>
<dbReference type="Gene3D" id="3.40.30.10">
    <property type="entry name" value="Glutaredoxin"/>
    <property type="match status" value="1"/>
</dbReference>
<dbReference type="EMBL" id="UGHR01000004">
    <property type="protein sequence ID" value="STR45446.1"/>
    <property type="molecule type" value="Genomic_DNA"/>
</dbReference>
<reference evidence="4 6" key="2">
    <citation type="submission" date="2019-03" db="EMBL/GenBank/DDBJ databases">
        <title>Genomic Encyclopedia of Type Strains, Phase IV (KMG-IV): sequencing the most valuable type-strain genomes for metagenomic binning, comparative biology and taxonomic classification.</title>
        <authorList>
            <person name="Goeker M."/>
        </authorList>
    </citation>
    <scope>NUCLEOTIDE SEQUENCE [LARGE SCALE GENOMIC DNA]</scope>
    <source>
        <strain evidence="4 6">DSM 3764</strain>
    </source>
</reference>
<evidence type="ECO:0000313" key="3">
    <source>
        <dbReference type="EMBL" id="STR45446.1"/>
    </source>
</evidence>
<dbReference type="NCBIfam" id="NF007682">
    <property type="entry name" value="PRK10357.1"/>
    <property type="match status" value="1"/>
</dbReference>
<evidence type="ECO:0000313" key="6">
    <source>
        <dbReference type="Proteomes" id="UP000295794"/>
    </source>
</evidence>
<evidence type="ECO:0000313" key="5">
    <source>
        <dbReference type="Proteomes" id="UP000255108"/>
    </source>
</evidence>
<dbReference type="PROSITE" id="PS50405">
    <property type="entry name" value="GST_CTER"/>
    <property type="match status" value="1"/>
</dbReference>